<gene>
    <name evidence="2" type="ORF">F7Q99_31790</name>
</gene>
<dbReference type="InterPro" id="IPR008634">
    <property type="entry name" value="Gas-vesicle_GvpO"/>
</dbReference>
<dbReference type="AlphaFoldDB" id="A0A6N7L2B3"/>
<dbReference type="PIRSF" id="PIRSF028743">
    <property type="entry name" value="GvpO_protein"/>
    <property type="match status" value="1"/>
</dbReference>
<dbReference type="EMBL" id="WBOF01000003">
    <property type="protein sequence ID" value="MQS16648.1"/>
    <property type="molecule type" value="Genomic_DNA"/>
</dbReference>
<name>A0A6N7L2B3_9ACTN</name>
<dbReference type="Pfam" id="PF05800">
    <property type="entry name" value="GvpO"/>
    <property type="match status" value="1"/>
</dbReference>
<keyword evidence="3" id="KW-1185">Reference proteome</keyword>
<feature type="region of interest" description="Disordered" evidence="1">
    <location>
        <begin position="1"/>
        <end position="26"/>
    </location>
</feature>
<dbReference type="RefSeq" id="WP_407697905.1">
    <property type="nucleotide sequence ID" value="NZ_WBOF01000003.1"/>
</dbReference>
<dbReference type="GO" id="GO:0031412">
    <property type="term" value="P:gas vesicle organization"/>
    <property type="evidence" value="ECO:0007669"/>
    <property type="project" value="InterPro"/>
</dbReference>
<accession>A0A6N7L2B3</accession>
<reference evidence="2 3" key="1">
    <citation type="submission" date="2019-09" db="EMBL/GenBank/DDBJ databases">
        <title>Genome Sequences of Streptomyces kaniharaensis ATCC 21070.</title>
        <authorList>
            <person name="Zhu W."/>
            <person name="De Crecy-Lagard V."/>
            <person name="Richards N.G."/>
        </authorList>
    </citation>
    <scope>NUCLEOTIDE SEQUENCE [LARGE SCALE GENOMIC DNA]</scope>
    <source>
        <strain evidence="2 3">SF-557</strain>
    </source>
</reference>
<evidence type="ECO:0000313" key="2">
    <source>
        <dbReference type="EMBL" id="MQS16648.1"/>
    </source>
</evidence>
<proteinExistence type="predicted"/>
<feature type="compositionally biased region" description="Basic and acidic residues" evidence="1">
    <location>
        <begin position="1"/>
        <end position="11"/>
    </location>
</feature>
<protein>
    <submittedName>
        <fullName evidence="2">Gas vesicle protein</fullName>
    </submittedName>
</protein>
<comment type="caution">
    <text evidence="2">The sequence shown here is derived from an EMBL/GenBank/DDBJ whole genome shotgun (WGS) entry which is preliminary data.</text>
</comment>
<organism evidence="2 3">
    <name type="scientific">Streptomyces kaniharaensis</name>
    <dbReference type="NCBI Taxonomy" id="212423"/>
    <lineage>
        <taxon>Bacteria</taxon>
        <taxon>Bacillati</taxon>
        <taxon>Actinomycetota</taxon>
        <taxon>Actinomycetes</taxon>
        <taxon>Kitasatosporales</taxon>
        <taxon>Streptomycetaceae</taxon>
        <taxon>Streptomyces</taxon>
    </lineage>
</organism>
<evidence type="ECO:0000256" key="1">
    <source>
        <dbReference type="SAM" id="MobiDB-lite"/>
    </source>
</evidence>
<sequence>MNVTAEHEAKKSSAPRKRATPPRRVTATEALESAAKQLTELLGRAPESVSGLRPTEQGWEAQVEVVELERIPETASVMASYQVILDPEGQLLAYQRDHRYSRAQVDRGNATGRGPLHSEGQGP</sequence>
<evidence type="ECO:0000313" key="3">
    <source>
        <dbReference type="Proteomes" id="UP000450000"/>
    </source>
</evidence>
<dbReference type="Proteomes" id="UP000450000">
    <property type="component" value="Unassembled WGS sequence"/>
</dbReference>
<feature type="region of interest" description="Disordered" evidence="1">
    <location>
        <begin position="101"/>
        <end position="123"/>
    </location>
</feature>